<evidence type="ECO:0000256" key="1">
    <source>
        <dbReference type="ARBA" id="ARBA00022553"/>
    </source>
</evidence>
<dbReference type="PANTHER" id="PTHR44591">
    <property type="entry name" value="STRESS RESPONSE REGULATOR PROTEIN 1"/>
    <property type="match status" value="1"/>
</dbReference>
<proteinExistence type="predicted"/>
<evidence type="ECO:0000313" key="5">
    <source>
        <dbReference type="Proteomes" id="UP000753908"/>
    </source>
</evidence>
<dbReference type="InterPro" id="IPR001789">
    <property type="entry name" value="Sig_transdc_resp-reg_receiver"/>
</dbReference>
<gene>
    <name evidence="4" type="ORF">KME25_07685</name>
</gene>
<dbReference type="SUPFAM" id="SSF52172">
    <property type="entry name" value="CheY-like"/>
    <property type="match status" value="1"/>
</dbReference>
<dbReference type="AlphaFoldDB" id="A0A951UAA4"/>
<name>A0A951UAA4_9CYAN</name>
<dbReference type="EMBL" id="JAHHIF010000008">
    <property type="protein sequence ID" value="MBW4544306.1"/>
    <property type="molecule type" value="Genomic_DNA"/>
</dbReference>
<feature type="domain" description="Response regulatory" evidence="3">
    <location>
        <begin position="34"/>
        <end position="152"/>
    </location>
</feature>
<dbReference type="SMART" id="SM00448">
    <property type="entry name" value="REC"/>
    <property type="match status" value="1"/>
</dbReference>
<keyword evidence="1" id="KW-0597">Phosphoprotein</keyword>
<dbReference type="Gene3D" id="3.40.50.2300">
    <property type="match status" value="1"/>
</dbReference>
<organism evidence="4 5">
    <name type="scientific">Symplocastrum torsivum CPER-KK1</name>
    <dbReference type="NCBI Taxonomy" id="450513"/>
    <lineage>
        <taxon>Bacteria</taxon>
        <taxon>Bacillati</taxon>
        <taxon>Cyanobacteriota</taxon>
        <taxon>Cyanophyceae</taxon>
        <taxon>Oscillatoriophycideae</taxon>
        <taxon>Oscillatoriales</taxon>
        <taxon>Microcoleaceae</taxon>
        <taxon>Symplocastrum</taxon>
    </lineage>
</organism>
<evidence type="ECO:0000259" key="3">
    <source>
        <dbReference type="PROSITE" id="PS50110"/>
    </source>
</evidence>
<evidence type="ECO:0000256" key="2">
    <source>
        <dbReference type="PROSITE-ProRule" id="PRU00169"/>
    </source>
</evidence>
<dbReference type="InterPro" id="IPR011006">
    <property type="entry name" value="CheY-like_superfamily"/>
</dbReference>
<comment type="caution">
    <text evidence="4">The sequence shown here is derived from an EMBL/GenBank/DDBJ whole genome shotgun (WGS) entry which is preliminary data.</text>
</comment>
<comment type="caution">
    <text evidence="2">Lacks conserved residue(s) required for the propagation of feature annotation.</text>
</comment>
<sequence length="160" mass="17449">MTITLMPYSLGLPLPSSRAKPVVMDIDGLLKDLSILLVEDDPDSAELFNFIFEIAEAQVVNVSSAGEALVRLETYKPDILVSNIALPDIDGYSLLEFVYAYETARRREIIAVAVTASARDVDRARAMAVGFHAHIPKPIEPVTLVVELAKLSGRLTNPEA</sequence>
<reference evidence="4" key="1">
    <citation type="submission" date="2021-05" db="EMBL/GenBank/DDBJ databases">
        <authorList>
            <person name="Pietrasiak N."/>
            <person name="Ward R."/>
            <person name="Stajich J.E."/>
            <person name="Kurbessoian T."/>
        </authorList>
    </citation>
    <scope>NUCLEOTIDE SEQUENCE</scope>
    <source>
        <strain evidence="4">CPER-KK1</strain>
    </source>
</reference>
<dbReference type="InterPro" id="IPR050595">
    <property type="entry name" value="Bact_response_regulator"/>
</dbReference>
<protein>
    <submittedName>
        <fullName evidence="4">Response regulator</fullName>
    </submittedName>
</protein>
<evidence type="ECO:0000313" key="4">
    <source>
        <dbReference type="EMBL" id="MBW4544306.1"/>
    </source>
</evidence>
<dbReference type="Pfam" id="PF00072">
    <property type="entry name" value="Response_reg"/>
    <property type="match status" value="1"/>
</dbReference>
<dbReference type="GO" id="GO:0000160">
    <property type="term" value="P:phosphorelay signal transduction system"/>
    <property type="evidence" value="ECO:0007669"/>
    <property type="project" value="InterPro"/>
</dbReference>
<dbReference type="Proteomes" id="UP000753908">
    <property type="component" value="Unassembled WGS sequence"/>
</dbReference>
<dbReference type="PANTHER" id="PTHR44591:SF3">
    <property type="entry name" value="RESPONSE REGULATORY DOMAIN-CONTAINING PROTEIN"/>
    <property type="match status" value="1"/>
</dbReference>
<dbReference type="PROSITE" id="PS50110">
    <property type="entry name" value="RESPONSE_REGULATORY"/>
    <property type="match status" value="1"/>
</dbReference>
<accession>A0A951UAA4</accession>
<reference evidence="4" key="2">
    <citation type="journal article" date="2022" name="Microbiol. Resour. Announc.">
        <title>Metagenome Sequencing to Explore Phylogenomics of Terrestrial Cyanobacteria.</title>
        <authorList>
            <person name="Ward R.D."/>
            <person name="Stajich J.E."/>
            <person name="Johansen J.R."/>
            <person name="Huntemann M."/>
            <person name="Clum A."/>
            <person name="Foster B."/>
            <person name="Foster B."/>
            <person name="Roux S."/>
            <person name="Palaniappan K."/>
            <person name="Varghese N."/>
            <person name="Mukherjee S."/>
            <person name="Reddy T.B.K."/>
            <person name="Daum C."/>
            <person name="Copeland A."/>
            <person name="Chen I.A."/>
            <person name="Ivanova N.N."/>
            <person name="Kyrpides N.C."/>
            <person name="Shapiro N."/>
            <person name="Eloe-Fadrosh E.A."/>
            <person name="Pietrasiak N."/>
        </authorList>
    </citation>
    <scope>NUCLEOTIDE SEQUENCE</scope>
    <source>
        <strain evidence="4">CPER-KK1</strain>
    </source>
</reference>